<name>A0ABP0GQ77_CLALP</name>
<protein>
    <submittedName>
        <fullName evidence="1">Uncharacterized protein</fullName>
    </submittedName>
</protein>
<sequence length="104" mass="11552">MTRNYVTHVTVDQTAYVLFKHEWLKSSRPEIEPGTSSTECRVEPHELRINSCKRCGVASMTNVHASVRKNKDTTIPLQGDLNPGTFAPIPAIPIASYKSSSVRP</sequence>
<evidence type="ECO:0000313" key="1">
    <source>
        <dbReference type="EMBL" id="CAK8693031.1"/>
    </source>
</evidence>
<comment type="caution">
    <text evidence="1">The sequence shown here is derived from an EMBL/GenBank/DDBJ whole genome shotgun (WGS) entry which is preliminary data.</text>
</comment>
<reference evidence="1 2" key="1">
    <citation type="submission" date="2024-02" db="EMBL/GenBank/DDBJ databases">
        <authorList>
            <person name="Daric V."/>
            <person name="Darras S."/>
        </authorList>
    </citation>
    <scope>NUCLEOTIDE SEQUENCE [LARGE SCALE GENOMIC DNA]</scope>
</reference>
<proteinExistence type="predicted"/>
<keyword evidence="2" id="KW-1185">Reference proteome</keyword>
<evidence type="ECO:0000313" key="2">
    <source>
        <dbReference type="Proteomes" id="UP001642483"/>
    </source>
</evidence>
<organism evidence="1 2">
    <name type="scientific">Clavelina lepadiformis</name>
    <name type="common">Light-bulb sea squirt</name>
    <name type="synonym">Ascidia lepadiformis</name>
    <dbReference type="NCBI Taxonomy" id="159417"/>
    <lineage>
        <taxon>Eukaryota</taxon>
        <taxon>Metazoa</taxon>
        <taxon>Chordata</taxon>
        <taxon>Tunicata</taxon>
        <taxon>Ascidiacea</taxon>
        <taxon>Aplousobranchia</taxon>
        <taxon>Clavelinidae</taxon>
        <taxon>Clavelina</taxon>
    </lineage>
</organism>
<dbReference type="Proteomes" id="UP001642483">
    <property type="component" value="Unassembled WGS sequence"/>
</dbReference>
<gene>
    <name evidence="1" type="ORF">CVLEPA_LOCUS26362</name>
</gene>
<accession>A0ABP0GQ77</accession>
<dbReference type="EMBL" id="CAWYQH010000130">
    <property type="protein sequence ID" value="CAK8693031.1"/>
    <property type="molecule type" value="Genomic_DNA"/>
</dbReference>